<sequence length="224" mass="26789">MAMTYLETLHEEIRSRKNPADALKMAAYMKNKFPFAGLKSPILKDVMKNHVKTYGLPEMSIPEITKASWNYKEREMQYVGMFLVDKMKQTIREEDLDALEQTITNKSWWDTVDHIAKHHMGHYIQTYKHREKELVEKWIHSPNMWLKRTAILYQLGYKQETDTDILAYVIQQEKENKEFFIRKAIGWALREYAKTNRDFVVRFVDRTELQPLSRKEALKNLQLT</sequence>
<protein>
    <recommendedName>
        <fullName evidence="3">DNA alkylation repair protein</fullName>
    </recommendedName>
</protein>
<evidence type="ECO:0008006" key="3">
    <source>
        <dbReference type="Google" id="ProtNLM"/>
    </source>
</evidence>
<dbReference type="AlphaFoldDB" id="A0A0V8J5F4"/>
<dbReference type="CDD" id="cd07064">
    <property type="entry name" value="AlkD_like_1"/>
    <property type="match status" value="1"/>
</dbReference>
<dbReference type="InterPro" id="IPR014825">
    <property type="entry name" value="DNA_alkylation"/>
</dbReference>
<dbReference type="PANTHER" id="PTHR34070">
    <property type="entry name" value="ARMADILLO-TYPE FOLD"/>
    <property type="match status" value="1"/>
</dbReference>
<gene>
    <name evidence="1" type="ORF">AS030_16765</name>
</gene>
<dbReference type="InterPro" id="IPR016024">
    <property type="entry name" value="ARM-type_fold"/>
</dbReference>
<accession>A0A0V8J5F4</accession>
<dbReference type="SUPFAM" id="SSF48371">
    <property type="entry name" value="ARM repeat"/>
    <property type="match status" value="1"/>
</dbReference>
<dbReference type="Proteomes" id="UP000054099">
    <property type="component" value="Unassembled WGS sequence"/>
</dbReference>
<dbReference type="Pfam" id="PF08713">
    <property type="entry name" value="DNA_alkylation"/>
    <property type="match status" value="1"/>
</dbReference>
<proteinExistence type="predicted"/>
<evidence type="ECO:0000313" key="1">
    <source>
        <dbReference type="EMBL" id="KSU81936.1"/>
    </source>
</evidence>
<keyword evidence="2" id="KW-1185">Reference proteome</keyword>
<dbReference type="Gene3D" id="1.20.1660.10">
    <property type="entry name" value="Hypothetical protein (EF3068)"/>
    <property type="match status" value="1"/>
</dbReference>
<organism evidence="1 2">
    <name type="scientific">Fictibacillus enclensis</name>
    <dbReference type="NCBI Taxonomy" id="1017270"/>
    <lineage>
        <taxon>Bacteria</taxon>
        <taxon>Bacillati</taxon>
        <taxon>Bacillota</taxon>
        <taxon>Bacilli</taxon>
        <taxon>Bacillales</taxon>
        <taxon>Fictibacillaceae</taxon>
        <taxon>Fictibacillus</taxon>
    </lineage>
</organism>
<dbReference type="EMBL" id="LNQN01000005">
    <property type="protein sequence ID" value="KSU81936.1"/>
    <property type="molecule type" value="Genomic_DNA"/>
</dbReference>
<dbReference type="OrthoDB" id="9775346at2"/>
<comment type="caution">
    <text evidence="1">The sequence shown here is derived from an EMBL/GenBank/DDBJ whole genome shotgun (WGS) entry which is preliminary data.</text>
</comment>
<dbReference type="RefSeq" id="WP_061973724.1">
    <property type="nucleotide sequence ID" value="NZ_FMAV01000003.1"/>
</dbReference>
<reference evidence="1 2" key="1">
    <citation type="journal article" date="2014" name="Antonie Van Leeuwenhoek">
        <title>Fictibacillus enclensis sp. nov., isolated from marine sediment.</title>
        <authorList>
            <person name="Dastager S.G."/>
            <person name="Mawlankar R."/>
            <person name="Srinivasan K."/>
            <person name="Tang S.K."/>
            <person name="Lee J.C."/>
            <person name="Ramana V.V."/>
            <person name="Shouche Y.S."/>
        </authorList>
    </citation>
    <scope>NUCLEOTIDE SEQUENCE [LARGE SCALE GENOMIC DNA]</scope>
    <source>
        <strain evidence="1 2">NIO-1003</strain>
    </source>
</reference>
<dbReference type="Gene3D" id="1.25.40.290">
    <property type="entry name" value="ARM repeat domains"/>
    <property type="match status" value="1"/>
</dbReference>
<dbReference type="PANTHER" id="PTHR34070:SF1">
    <property type="entry name" value="DNA ALKYLATION REPAIR PROTEIN"/>
    <property type="match status" value="1"/>
</dbReference>
<evidence type="ECO:0000313" key="2">
    <source>
        <dbReference type="Proteomes" id="UP000054099"/>
    </source>
</evidence>
<name>A0A0V8J5F4_9BACL</name>